<evidence type="ECO:0000313" key="1">
    <source>
        <dbReference type="EMBL" id="CAI8036236.1"/>
    </source>
</evidence>
<proteinExistence type="predicted"/>
<gene>
    <name evidence="1" type="ORF">GBAR_LOCUS20320</name>
</gene>
<accession>A0AA35X199</accession>
<organism evidence="1 2">
    <name type="scientific">Geodia barretti</name>
    <name type="common">Barrett's horny sponge</name>
    <dbReference type="NCBI Taxonomy" id="519541"/>
    <lineage>
        <taxon>Eukaryota</taxon>
        <taxon>Metazoa</taxon>
        <taxon>Porifera</taxon>
        <taxon>Demospongiae</taxon>
        <taxon>Heteroscleromorpha</taxon>
        <taxon>Tetractinellida</taxon>
        <taxon>Astrophorina</taxon>
        <taxon>Geodiidae</taxon>
        <taxon>Geodia</taxon>
    </lineage>
</organism>
<evidence type="ECO:0000313" key="2">
    <source>
        <dbReference type="Proteomes" id="UP001174909"/>
    </source>
</evidence>
<dbReference type="EMBL" id="CASHTH010002852">
    <property type="protein sequence ID" value="CAI8036236.1"/>
    <property type="molecule type" value="Genomic_DNA"/>
</dbReference>
<comment type="caution">
    <text evidence="1">The sequence shown here is derived from an EMBL/GenBank/DDBJ whole genome shotgun (WGS) entry which is preliminary data.</text>
</comment>
<sequence length="42" mass="5135">MTVIWERYRKIKTGGQLKEDIKKKALQRQIKKFRTMVARDEL</sequence>
<dbReference type="AlphaFoldDB" id="A0AA35X199"/>
<protein>
    <submittedName>
        <fullName evidence="1">Uncharacterized protein</fullName>
    </submittedName>
</protein>
<name>A0AA35X199_GEOBA</name>
<dbReference type="Proteomes" id="UP001174909">
    <property type="component" value="Unassembled WGS sequence"/>
</dbReference>
<reference evidence="1" key="1">
    <citation type="submission" date="2023-03" db="EMBL/GenBank/DDBJ databases">
        <authorList>
            <person name="Steffen K."/>
            <person name="Cardenas P."/>
        </authorList>
    </citation>
    <scope>NUCLEOTIDE SEQUENCE</scope>
</reference>
<keyword evidence="2" id="KW-1185">Reference proteome</keyword>